<keyword evidence="14 16" id="KW-0594">Phospholipid biosynthesis</keyword>
<evidence type="ECO:0000256" key="17">
    <source>
        <dbReference type="RuleBase" id="RU003938"/>
    </source>
</evidence>
<dbReference type="EC" id="2.7.7.41" evidence="6 16"/>
<dbReference type="GO" id="GO:0016024">
    <property type="term" value="P:CDP-diacylglycerol biosynthetic process"/>
    <property type="evidence" value="ECO:0007669"/>
    <property type="project" value="UniProtKB-UniRule"/>
</dbReference>
<dbReference type="PANTHER" id="PTHR13773">
    <property type="entry name" value="PHOSPHATIDATE CYTIDYLYLTRANSFERASE"/>
    <property type="match status" value="1"/>
</dbReference>
<dbReference type="PANTHER" id="PTHR13773:SF8">
    <property type="entry name" value="PHOSPHATIDATE CYTIDYLYLTRANSFERASE, PHOTORECEPTOR-SPECIFIC"/>
    <property type="match status" value="1"/>
</dbReference>
<keyword evidence="8 16" id="KW-0808">Transferase</keyword>
<feature type="transmembrane region" description="Helical" evidence="16">
    <location>
        <begin position="105"/>
        <end position="125"/>
    </location>
</feature>
<evidence type="ECO:0000256" key="10">
    <source>
        <dbReference type="ARBA" id="ARBA00022695"/>
    </source>
</evidence>
<reference evidence="18 19" key="1">
    <citation type="submission" date="2024-05" db="EMBL/GenBank/DDBJ databases">
        <title>Genetic variation in Jamaican populations of the coffee berry borer (Hypothenemus hampei).</title>
        <authorList>
            <person name="Errbii M."/>
            <person name="Myrie A."/>
        </authorList>
    </citation>
    <scope>NUCLEOTIDE SEQUENCE [LARGE SCALE GENOMIC DNA]</scope>
    <source>
        <strain evidence="18">JA-Hopewell-2020-01-JO</strain>
        <tissue evidence="18">Whole body</tissue>
    </source>
</reference>
<evidence type="ECO:0000256" key="15">
    <source>
        <dbReference type="ARBA" id="ARBA00023264"/>
    </source>
</evidence>
<keyword evidence="7 16" id="KW-0444">Lipid biosynthesis</keyword>
<evidence type="ECO:0000256" key="6">
    <source>
        <dbReference type="ARBA" id="ARBA00012487"/>
    </source>
</evidence>
<accession>A0ABD1EJ03</accession>
<sequence length="378" mass="44449">MTVEEPVIKKNWVKRSLTATVLISYLIIVTYIGLPPIWLTTMVIQIKCYQEIISIAYNHKKLPEIPLFRTLNWYFLFVANYYFFGETFSQHLDVFTLKFHLLNKIFRYHRFLSFCWYLIGLGWFLNLLRYKVIRQQFSLLAWMHFLSIIIVLQSYMIIQNLFEGLIWVVMPVTLVFVNDIFAYIFGRIYGKTPLIQVSPKKTLEGFIGGGIGTLLLGTIIAWILCHIDHMVCPTKFYILEDSIKMSTECTRTPIFQPIQFNMIYFSLNYYPFLLHVIILTLFASFIAPFGGFCASGFKRAFNMKDFGDTIPGHGGMMDRFDCQYLMATFVNVYIISFVRNLSVEKMFTRILYLDEANQLEFYNLLKRNLRSQGLLKDF</sequence>
<evidence type="ECO:0000256" key="5">
    <source>
        <dbReference type="ARBA" id="ARBA00010185"/>
    </source>
</evidence>
<evidence type="ECO:0000313" key="18">
    <source>
        <dbReference type="EMBL" id="KAL1494682.1"/>
    </source>
</evidence>
<evidence type="ECO:0000256" key="1">
    <source>
        <dbReference type="ARBA" id="ARBA00001698"/>
    </source>
</evidence>
<gene>
    <name evidence="18" type="ORF">ABEB36_010246</name>
</gene>
<dbReference type="AlphaFoldDB" id="A0ABD1EJ03"/>
<feature type="transmembrane region" description="Helical" evidence="16">
    <location>
        <begin position="164"/>
        <end position="185"/>
    </location>
</feature>
<evidence type="ECO:0000256" key="11">
    <source>
        <dbReference type="ARBA" id="ARBA00022989"/>
    </source>
</evidence>
<name>A0ABD1EJ03_HYPHA</name>
<evidence type="ECO:0000256" key="8">
    <source>
        <dbReference type="ARBA" id="ARBA00022679"/>
    </source>
</evidence>
<evidence type="ECO:0000256" key="9">
    <source>
        <dbReference type="ARBA" id="ARBA00022692"/>
    </source>
</evidence>
<keyword evidence="12 16" id="KW-0443">Lipid metabolism</keyword>
<dbReference type="EMBL" id="JBDJPC010000007">
    <property type="protein sequence ID" value="KAL1494682.1"/>
    <property type="molecule type" value="Genomic_DNA"/>
</dbReference>
<feature type="transmembrane region" description="Helical" evidence="16">
    <location>
        <begin position="137"/>
        <end position="158"/>
    </location>
</feature>
<comment type="subcellular location">
    <subcellularLocation>
        <location evidence="2">Membrane</location>
        <topology evidence="2">Multi-pass membrane protein</topology>
    </subcellularLocation>
</comment>
<evidence type="ECO:0000256" key="16">
    <source>
        <dbReference type="PIRNR" id="PIRNR018269"/>
    </source>
</evidence>
<evidence type="ECO:0000256" key="2">
    <source>
        <dbReference type="ARBA" id="ARBA00004141"/>
    </source>
</evidence>
<dbReference type="PROSITE" id="PS01315">
    <property type="entry name" value="CDS"/>
    <property type="match status" value="1"/>
</dbReference>
<evidence type="ECO:0000256" key="12">
    <source>
        <dbReference type="ARBA" id="ARBA00023098"/>
    </source>
</evidence>
<dbReference type="InterPro" id="IPR000374">
    <property type="entry name" value="PC_trans"/>
</dbReference>
<dbReference type="Proteomes" id="UP001566132">
    <property type="component" value="Unassembled WGS sequence"/>
</dbReference>
<keyword evidence="10 16" id="KW-0548">Nucleotidyltransferase</keyword>
<comment type="pathway">
    <text evidence="4">Lipid metabolism.</text>
</comment>
<protein>
    <recommendedName>
        <fullName evidence="6 16">Phosphatidate cytidylyltransferase</fullName>
        <ecNumber evidence="6 16">2.7.7.41</ecNumber>
    </recommendedName>
</protein>
<dbReference type="InterPro" id="IPR016720">
    <property type="entry name" value="PC_Trfase_euk"/>
</dbReference>
<comment type="caution">
    <text evidence="18">The sequence shown here is derived from an EMBL/GenBank/DDBJ whole genome shotgun (WGS) entry which is preliminary data.</text>
</comment>
<keyword evidence="13 16" id="KW-0472">Membrane</keyword>
<keyword evidence="19" id="KW-1185">Reference proteome</keyword>
<organism evidence="18 19">
    <name type="scientific">Hypothenemus hampei</name>
    <name type="common">Coffee berry borer</name>
    <dbReference type="NCBI Taxonomy" id="57062"/>
    <lineage>
        <taxon>Eukaryota</taxon>
        <taxon>Metazoa</taxon>
        <taxon>Ecdysozoa</taxon>
        <taxon>Arthropoda</taxon>
        <taxon>Hexapoda</taxon>
        <taxon>Insecta</taxon>
        <taxon>Pterygota</taxon>
        <taxon>Neoptera</taxon>
        <taxon>Endopterygota</taxon>
        <taxon>Coleoptera</taxon>
        <taxon>Polyphaga</taxon>
        <taxon>Cucujiformia</taxon>
        <taxon>Curculionidae</taxon>
        <taxon>Scolytinae</taxon>
        <taxon>Hypothenemus</taxon>
    </lineage>
</organism>
<dbReference type="GO" id="GO:0016020">
    <property type="term" value="C:membrane"/>
    <property type="evidence" value="ECO:0007669"/>
    <property type="project" value="UniProtKB-SubCell"/>
</dbReference>
<dbReference type="GO" id="GO:0004605">
    <property type="term" value="F:phosphatidate cytidylyltransferase activity"/>
    <property type="evidence" value="ECO:0007669"/>
    <property type="project" value="UniProtKB-UniRule"/>
</dbReference>
<comment type="catalytic activity">
    <reaction evidence="1 16 17">
        <text>a 1,2-diacyl-sn-glycero-3-phosphate + CTP + H(+) = a CDP-1,2-diacyl-sn-glycerol + diphosphate</text>
        <dbReference type="Rhea" id="RHEA:16229"/>
        <dbReference type="ChEBI" id="CHEBI:15378"/>
        <dbReference type="ChEBI" id="CHEBI:33019"/>
        <dbReference type="ChEBI" id="CHEBI:37563"/>
        <dbReference type="ChEBI" id="CHEBI:58332"/>
        <dbReference type="ChEBI" id="CHEBI:58608"/>
        <dbReference type="EC" id="2.7.7.41"/>
    </reaction>
</comment>
<comment type="pathway">
    <text evidence="3 16 17">Phospholipid metabolism; CDP-diacylglycerol biosynthesis; CDP-diacylglycerol from sn-glycerol 3-phosphate: step 3/3.</text>
</comment>
<evidence type="ECO:0000256" key="4">
    <source>
        <dbReference type="ARBA" id="ARBA00005189"/>
    </source>
</evidence>
<comment type="similarity">
    <text evidence="5 16 17">Belongs to the CDS family.</text>
</comment>
<feature type="transmembrane region" description="Helical" evidence="16">
    <location>
        <begin position="272"/>
        <end position="294"/>
    </location>
</feature>
<keyword evidence="11 16" id="KW-1133">Transmembrane helix</keyword>
<evidence type="ECO:0000256" key="3">
    <source>
        <dbReference type="ARBA" id="ARBA00005119"/>
    </source>
</evidence>
<evidence type="ECO:0000313" key="19">
    <source>
        <dbReference type="Proteomes" id="UP001566132"/>
    </source>
</evidence>
<dbReference type="Pfam" id="PF01148">
    <property type="entry name" value="CTP_transf_1"/>
    <property type="match status" value="1"/>
</dbReference>
<feature type="transmembrane region" description="Helical" evidence="16">
    <location>
        <begin position="206"/>
        <end position="224"/>
    </location>
</feature>
<feature type="transmembrane region" description="Helical" evidence="16">
    <location>
        <begin position="67"/>
        <end position="85"/>
    </location>
</feature>
<keyword evidence="15 16" id="KW-1208">Phospholipid metabolism</keyword>
<evidence type="ECO:0000256" key="14">
    <source>
        <dbReference type="ARBA" id="ARBA00023209"/>
    </source>
</evidence>
<evidence type="ECO:0000256" key="13">
    <source>
        <dbReference type="ARBA" id="ARBA00023136"/>
    </source>
</evidence>
<evidence type="ECO:0000256" key="7">
    <source>
        <dbReference type="ARBA" id="ARBA00022516"/>
    </source>
</evidence>
<proteinExistence type="inferred from homology"/>
<dbReference type="PIRSF" id="PIRSF018269">
    <property type="entry name" value="PC_trans_euk"/>
    <property type="match status" value="1"/>
</dbReference>
<feature type="transmembrane region" description="Helical" evidence="16">
    <location>
        <begin position="22"/>
        <end position="46"/>
    </location>
</feature>
<keyword evidence="9 16" id="KW-0812">Transmembrane</keyword>